<dbReference type="PANTHER" id="PTHR46910">
    <property type="entry name" value="TRANSCRIPTION FACTOR PDR1"/>
    <property type="match status" value="1"/>
</dbReference>
<dbReference type="GO" id="GO:0005634">
    <property type="term" value="C:nucleus"/>
    <property type="evidence" value="ECO:0007669"/>
    <property type="project" value="UniProtKB-SubCell"/>
</dbReference>
<comment type="caution">
    <text evidence="5">The sequence shown here is derived from an EMBL/GenBank/DDBJ whole genome shotgun (WGS) entry which is preliminary data.</text>
</comment>
<name>A0A4S9PKV7_AURPU</name>
<evidence type="ECO:0000256" key="1">
    <source>
        <dbReference type="ARBA" id="ARBA00004123"/>
    </source>
</evidence>
<evidence type="ECO:0000256" key="2">
    <source>
        <dbReference type="ARBA" id="ARBA00022723"/>
    </source>
</evidence>
<evidence type="ECO:0000313" key="6">
    <source>
        <dbReference type="Proteomes" id="UP000305064"/>
    </source>
</evidence>
<dbReference type="GO" id="GO:0003677">
    <property type="term" value="F:DNA binding"/>
    <property type="evidence" value="ECO:0007669"/>
    <property type="project" value="UniProtKB-KW"/>
</dbReference>
<dbReference type="CDD" id="cd12148">
    <property type="entry name" value="fungal_TF_MHR"/>
    <property type="match status" value="1"/>
</dbReference>
<dbReference type="Proteomes" id="UP000305064">
    <property type="component" value="Unassembled WGS sequence"/>
</dbReference>
<evidence type="ECO:0000313" key="5">
    <source>
        <dbReference type="EMBL" id="THY71116.1"/>
    </source>
</evidence>
<dbReference type="InterPro" id="IPR050987">
    <property type="entry name" value="AtrR-like"/>
</dbReference>
<proteinExistence type="predicted"/>
<accession>A0A4S9PKV7</accession>
<keyword evidence="3" id="KW-0238">DNA-binding</keyword>
<dbReference type="GO" id="GO:0003700">
    <property type="term" value="F:DNA-binding transcription factor activity"/>
    <property type="evidence" value="ECO:0007669"/>
    <property type="project" value="InterPro"/>
</dbReference>
<comment type="subcellular location">
    <subcellularLocation>
        <location evidence="1">Nucleus</location>
    </subcellularLocation>
</comment>
<keyword evidence="2" id="KW-0479">Metal-binding</keyword>
<gene>
    <name evidence="5" type="ORF">D6C94_07970</name>
</gene>
<dbReference type="EMBL" id="QZBJ01000064">
    <property type="protein sequence ID" value="THY71116.1"/>
    <property type="molecule type" value="Genomic_DNA"/>
</dbReference>
<organism evidence="5 6">
    <name type="scientific">Aureobasidium pullulans</name>
    <name type="common">Black yeast</name>
    <name type="synonym">Pullularia pullulans</name>
    <dbReference type="NCBI Taxonomy" id="5580"/>
    <lineage>
        <taxon>Eukaryota</taxon>
        <taxon>Fungi</taxon>
        <taxon>Dikarya</taxon>
        <taxon>Ascomycota</taxon>
        <taxon>Pezizomycotina</taxon>
        <taxon>Dothideomycetes</taxon>
        <taxon>Dothideomycetidae</taxon>
        <taxon>Dothideales</taxon>
        <taxon>Saccotheciaceae</taxon>
        <taxon>Aureobasidium</taxon>
    </lineage>
</organism>
<dbReference type="PANTHER" id="PTHR46910:SF3">
    <property type="entry name" value="HALOTOLERANCE PROTEIN 9-RELATED"/>
    <property type="match status" value="1"/>
</dbReference>
<dbReference type="GO" id="GO:0046872">
    <property type="term" value="F:metal ion binding"/>
    <property type="evidence" value="ECO:0007669"/>
    <property type="project" value="UniProtKB-KW"/>
</dbReference>
<sequence length="596" mass="66892">MPCSGTLYCRFTSLRQDDKISYSFQWLGNYLRCIVRTQHSNYASDDDLADKLLHEDSFCLDPQTNLQADFEVQLELQEPERKTALSLEPLRFHEGFSRTTSVTFAKASQVFSTASDSLGYYAQIVDLPSALNVLAKILPPGTAADMTGVDRAWTLPPLDLALSFAILACLLVSTRDTSASSYYFELSIFWINEHAGGQTIDLVIIHLFHHLYVLRTGSSNRSRATVDQAIQVAHDLGLHQRTSDVHTSYVYLILCFTDQYCAMSHACMTRIKASNLELENFHPLIEEHPELRPVVNMVQLNGKIIERLYNGESTGMEEVMDLEQDIVQARSKRSTKVRSSDDTPEAQFESLVSINMHWLRVLLRIPLLASSRGWLSSISVCVRGAQMILLEYYEIVSKRQTVTANNASSCSYKSNSTGRPILPSTWRQVCRIMTSCLILFYAFWHMELSHAELSQFVAKTLVLLHGHSLRWGESLENMKTTLRELSALCNIDIQGSLEELLPNHDSELEAGVLSQRTQPTDSQGSFFFGSDATVRQSTIISTNPVPEVFSSIDTAWNSGYGCFDPYALTDGFDTDLDFSFLHALGGVHFPTVHPST</sequence>
<keyword evidence="4" id="KW-0539">Nucleus</keyword>
<evidence type="ECO:0008006" key="7">
    <source>
        <dbReference type="Google" id="ProtNLM"/>
    </source>
</evidence>
<evidence type="ECO:0000256" key="4">
    <source>
        <dbReference type="ARBA" id="ARBA00023242"/>
    </source>
</evidence>
<protein>
    <recommendedName>
        <fullName evidence="7">Transcription factor domain-containing protein</fullName>
    </recommendedName>
</protein>
<evidence type="ECO:0000256" key="3">
    <source>
        <dbReference type="ARBA" id="ARBA00023125"/>
    </source>
</evidence>
<reference evidence="5 6" key="1">
    <citation type="submission" date="2018-10" db="EMBL/GenBank/DDBJ databases">
        <title>Fifty Aureobasidium pullulans genomes reveal a recombining polyextremotolerant generalist.</title>
        <authorList>
            <person name="Gostincar C."/>
            <person name="Turk M."/>
            <person name="Zajc J."/>
            <person name="Gunde-Cimerman N."/>
        </authorList>
    </citation>
    <scope>NUCLEOTIDE SEQUENCE [LARGE SCALE GENOMIC DNA]</scope>
    <source>
        <strain evidence="5 6">EXF-4256</strain>
    </source>
</reference>
<dbReference type="AlphaFoldDB" id="A0A4S9PKV7"/>